<feature type="chain" id="PRO_5012778687" evidence="11">
    <location>
        <begin position="20"/>
        <end position="386"/>
    </location>
</feature>
<protein>
    <submittedName>
        <fullName evidence="13">Outer membrane protein (Porin)</fullName>
    </submittedName>
</protein>
<keyword evidence="8" id="KW-0626">Porin</keyword>
<evidence type="ECO:0000256" key="4">
    <source>
        <dbReference type="ARBA" id="ARBA00022452"/>
    </source>
</evidence>
<dbReference type="AlphaFoldDB" id="A0A1X7L8R1"/>
<evidence type="ECO:0000256" key="9">
    <source>
        <dbReference type="ARBA" id="ARBA00023136"/>
    </source>
</evidence>
<proteinExistence type="predicted"/>
<dbReference type="PANTHER" id="PTHR34501">
    <property type="entry name" value="PROTEIN YDDL-RELATED"/>
    <property type="match status" value="1"/>
</dbReference>
<name>A0A1X7L8R1_9BURK</name>
<keyword evidence="3" id="KW-0813">Transport</keyword>
<evidence type="ECO:0000256" key="10">
    <source>
        <dbReference type="ARBA" id="ARBA00023237"/>
    </source>
</evidence>
<keyword evidence="10" id="KW-0998">Cell outer membrane</keyword>
<dbReference type="OrthoDB" id="8982743at2"/>
<sequence>MKRICTTAMLLSVAFAAHAQSSPTASTSSVTLYGVVMSGLIYSNNSLKGASLGTANGPSRWGFRGVEDLGGGMRTVFVIEGGFNPNTGASAQGGRLFGRQAYVGLQDDTFGTLTFGRQYDLTQDWLAQYSSPLMWNGYTATVGDNNNFNYQFRTNNAVKYVSPSYRGLQVGALYSFGGVAGSFGNQSALGFGVNYAQGSLKLSAAYMRMNHPAQAASEGLWNTSQFASISAASPTYSYAISPTSMELYGAGGQYAFTPSTFAGLVVTHSRFDNLGVAQLGLQYGRASYTNIEANVSHFFTPAYQVNFDYTYTLGDVQPTDFRPQYHQFSLINNYFLSKRTALYLVGIFQLAAGDAQHANIEYASGGAGASSTKRQVAITAGIYHRF</sequence>
<dbReference type="STRING" id="1515439.SAMN06265784_105163"/>
<dbReference type="Pfam" id="PF13609">
    <property type="entry name" value="Porin_4"/>
    <property type="match status" value="1"/>
</dbReference>
<evidence type="ECO:0000256" key="8">
    <source>
        <dbReference type="ARBA" id="ARBA00023114"/>
    </source>
</evidence>
<dbReference type="InterPro" id="IPR033900">
    <property type="entry name" value="Gram_neg_porin_domain"/>
</dbReference>
<dbReference type="SUPFAM" id="SSF56935">
    <property type="entry name" value="Porins"/>
    <property type="match status" value="1"/>
</dbReference>
<gene>
    <name evidence="13" type="ORF">SAMN06265784_105163</name>
</gene>
<evidence type="ECO:0000256" key="6">
    <source>
        <dbReference type="ARBA" id="ARBA00022729"/>
    </source>
</evidence>
<feature type="domain" description="Porin" evidence="12">
    <location>
        <begin position="7"/>
        <end position="344"/>
    </location>
</feature>
<feature type="signal peptide" evidence="11">
    <location>
        <begin position="1"/>
        <end position="19"/>
    </location>
</feature>
<evidence type="ECO:0000313" key="14">
    <source>
        <dbReference type="Proteomes" id="UP000193228"/>
    </source>
</evidence>
<keyword evidence="9" id="KW-0472">Membrane</keyword>
<dbReference type="InterPro" id="IPR050298">
    <property type="entry name" value="Gram-neg_bact_OMP"/>
</dbReference>
<keyword evidence="4" id="KW-1134">Transmembrane beta strand</keyword>
<dbReference type="Gene3D" id="2.40.160.10">
    <property type="entry name" value="Porin"/>
    <property type="match status" value="1"/>
</dbReference>
<evidence type="ECO:0000256" key="7">
    <source>
        <dbReference type="ARBA" id="ARBA00023065"/>
    </source>
</evidence>
<dbReference type="RefSeq" id="WP_085485116.1">
    <property type="nucleotide sequence ID" value="NZ_FXAT01000005.1"/>
</dbReference>
<dbReference type="CDD" id="cd00342">
    <property type="entry name" value="gram_neg_porins"/>
    <property type="match status" value="1"/>
</dbReference>
<dbReference type="EMBL" id="FXAT01000005">
    <property type="protein sequence ID" value="SMG49672.1"/>
    <property type="molecule type" value="Genomic_DNA"/>
</dbReference>
<dbReference type="GO" id="GO:0015288">
    <property type="term" value="F:porin activity"/>
    <property type="evidence" value="ECO:0007669"/>
    <property type="project" value="UniProtKB-KW"/>
</dbReference>
<dbReference type="PRINTS" id="PR00184">
    <property type="entry name" value="NEISSPPORIN"/>
</dbReference>
<dbReference type="InterPro" id="IPR002299">
    <property type="entry name" value="Porin_Neis"/>
</dbReference>
<dbReference type="InterPro" id="IPR023614">
    <property type="entry name" value="Porin_dom_sf"/>
</dbReference>
<comment type="subunit">
    <text evidence="2">Homotrimer.</text>
</comment>
<accession>A0A1X7L8R1</accession>
<dbReference type="Proteomes" id="UP000193228">
    <property type="component" value="Unassembled WGS sequence"/>
</dbReference>
<comment type="subcellular location">
    <subcellularLocation>
        <location evidence="1">Cell outer membrane</location>
        <topology evidence="1">Multi-pass membrane protein</topology>
    </subcellularLocation>
</comment>
<evidence type="ECO:0000256" key="3">
    <source>
        <dbReference type="ARBA" id="ARBA00022448"/>
    </source>
</evidence>
<keyword evidence="5" id="KW-0812">Transmembrane</keyword>
<dbReference type="GO" id="GO:0006811">
    <property type="term" value="P:monoatomic ion transport"/>
    <property type="evidence" value="ECO:0007669"/>
    <property type="project" value="UniProtKB-KW"/>
</dbReference>
<evidence type="ECO:0000259" key="12">
    <source>
        <dbReference type="Pfam" id="PF13609"/>
    </source>
</evidence>
<evidence type="ECO:0000256" key="5">
    <source>
        <dbReference type="ARBA" id="ARBA00022692"/>
    </source>
</evidence>
<organism evidence="13 14">
    <name type="scientific">Paraburkholderia susongensis</name>
    <dbReference type="NCBI Taxonomy" id="1515439"/>
    <lineage>
        <taxon>Bacteria</taxon>
        <taxon>Pseudomonadati</taxon>
        <taxon>Pseudomonadota</taxon>
        <taxon>Betaproteobacteria</taxon>
        <taxon>Burkholderiales</taxon>
        <taxon>Burkholderiaceae</taxon>
        <taxon>Paraburkholderia</taxon>
    </lineage>
</organism>
<dbReference type="GO" id="GO:0009279">
    <property type="term" value="C:cell outer membrane"/>
    <property type="evidence" value="ECO:0007669"/>
    <property type="project" value="UniProtKB-SubCell"/>
</dbReference>
<evidence type="ECO:0000256" key="2">
    <source>
        <dbReference type="ARBA" id="ARBA00011233"/>
    </source>
</evidence>
<keyword evidence="14" id="KW-1185">Reference proteome</keyword>
<dbReference type="PANTHER" id="PTHR34501:SF9">
    <property type="entry name" value="MAJOR OUTER MEMBRANE PROTEIN P.IA"/>
    <property type="match status" value="1"/>
</dbReference>
<keyword evidence="7" id="KW-0406">Ion transport</keyword>
<keyword evidence="6 11" id="KW-0732">Signal</keyword>
<reference evidence="14" key="1">
    <citation type="submission" date="2017-04" db="EMBL/GenBank/DDBJ databases">
        <authorList>
            <person name="Varghese N."/>
            <person name="Submissions S."/>
        </authorList>
    </citation>
    <scope>NUCLEOTIDE SEQUENCE [LARGE SCALE GENOMIC DNA]</scope>
    <source>
        <strain evidence="14">LMG 29540</strain>
    </source>
</reference>
<dbReference type="GO" id="GO:0046930">
    <property type="term" value="C:pore complex"/>
    <property type="evidence" value="ECO:0007669"/>
    <property type="project" value="UniProtKB-KW"/>
</dbReference>
<evidence type="ECO:0000313" key="13">
    <source>
        <dbReference type="EMBL" id="SMG49672.1"/>
    </source>
</evidence>
<evidence type="ECO:0000256" key="11">
    <source>
        <dbReference type="SAM" id="SignalP"/>
    </source>
</evidence>
<evidence type="ECO:0000256" key="1">
    <source>
        <dbReference type="ARBA" id="ARBA00004571"/>
    </source>
</evidence>